<protein>
    <submittedName>
        <fullName evidence="1">Phage tail assembly protein</fullName>
    </submittedName>
</protein>
<comment type="caution">
    <text evidence="1">The sequence shown here is derived from an EMBL/GenBank/DDBJ whole genome shotgun (WGS) entry which is preliminary data.</text>
</comment>
<accession>A0ABT5HGK6</accession>
<evidence type="ECO:0000313" key="2">
    <source>
        <dbReference type="Proteomes" id="UP001218579"/>
    </source>
</evidence>
<name>A0ABT5HGK6_9CAUL</name>
<keyword evidence="2" id="KW-1185">Reference proteome</keyword>
<proteinExistence type="predicted"/>
<dbReference type="EMBL" id="JAQQKV010000001">
    <property type="protein sequence ID" value="MDC7675389.1"/>
    <property type="molecule type" value="Genomic_DNA"/>
</dbReference>
<sequence length="97" mass="10614">MSDPKFAVVDLEKPYKLGDTEHKSIKVRKPGAGELRGTNLNALLNSNVDQMLTLLPRLTMPPISEQELADPDIIDVADFTALVNEVVIFLTPASLRG</sequence>
<dbReference type="Pfam" id="PF10109">
    <property type="entry name" value="Phage_TAC_7"/>
    <property type="match status" value="1"/>
</dbReference>
<evidence type="ECO:0000313" key="1">
    <source>
        <dbReference type="EMBL" id="MDC7675389.1"/>
    </source>
</evidence>
<dbReference type="RefSeq" id="WP_272743695.1">
    <property type="nucleotide sequence ID" value="NZ_JAQQKV010000001.1"/>
</dbReference>
<dbReference type="Proteomes" id="UP001218579">
    <property type="component" value="Unassembled WGS sequence"/>
</dbReference>
<organism evidence="1 2">
    <name type="scientific">Asticcacaulis machinosus</name>
    <dbReference type="NCBI Taxonomy" id="2984211"/>
    <lineage>
        <taxon>Bacteria</taxon>
        <taxon>Pseudomonadati</taxon>
        <taxon>Pseudomonadota</taxon>
        <taxon>Alphaproteobacteria</taxon>
        <taxon>Caulobacterales</taxon>
        <taxon>Caulobacteraceae</taxon>
        <taxon>Asticcacaulis</taxon>
    </lineage>
</organism>
<reference evidence="1 2" key="1">
    <citation type="submission" date="2023-01" db="EMBL/GenBank/DDBJ databases">
        <title>Novel species of the genus Asticcacaulis isolated from rivers.</title>
        <authorList>
            <person name="Lu H."/>
        </authorList>
    </citation>
    <scope>NUCLEOTIDE SEQUENCE [LARGE SCALE GENOMIC DNA]</scope>
    <source>
        <strain evidence="1 2">LKC15W</strain>
    </source>
</reference>
<gene>
    <name evidence="1" type="ORF">PQU98_04560</name>
</gene>
<dbReference type="InterPro" id="IPR019289">
    <property type="entry name" value="Phage_tail_E/E"/>
</dbReference>